<dbReference type="EMBL" id="CM002875">
    <property type="protein sequence ID" value="KFK29342.1"/>
    <property type="molecule type" value="Genomic_DNA"/>
</dbReference>
<protein>
    <submittedName>
        <fullName evidence="1">Uncharacterized protein</fullName>
    </submittedName>
</protein>
<accession>A0A087GHJ0</accession>
<proteinExistence type="predicted"/>
<dbReference type="Gramene" id="KFK29342">
    <property type="protein sequence ID" value="KFK29342"/>
    <property type="gene ID" value="AALP_AA7G121300"/>
</dbReference>
<dbReference type="AlphaFoldDB" id="A0A087GHJ0"/>
<keyword evidence="2" id="KW-1185">Reference proteome</keyword>
<organism evidence="1 2">
    <name type="scientific">Arabis alpina</name>
    <name type="common">Alpine rock-cress</name>
    <dbReference type="NCBI Taxonomy" id="50452"/>
    <lineage>
        <taxon>Eukaryota</taxon>
        <taxon>Viridiplantae</taxon>
        <taxon>Streptophyta</taxon>
        <taxon>Embryophyta</taxon>
        <taxon>Tracheophyta</taxon>
        <taxon>Spermatophyta</taxon>
        <taxon>Magnoliopsida</taxon>
        <taxon>eudicotyledons</taxon>
        <taxon>Gunneridae</taxon>
        <taxon>Pentapetalae</taxon>
        <taxon>rosids</taxon>
        <taxon>malvids</taxon>
        <taxon>Brassicales</taxon>
        <taxon>Brassicaceae</taxon>
        <taxon>Arabideae</taxon>
        <taxon>Arabis</taxon>
    </lineage>
</organism>
<dbReference type="Proteomes" id="UP000029120">
    <property type="component" value="Chromosome 7"/>
</dbReference>
<gene>
    <name evidence="1" type="ordered locus">AALP_Aa7g121300</name>
</gene>
<name>A0A087GHJ0_ARAAL</name>
<evidence type="ECO:0000313" key="1">
    <source>
        <dbReference type="EMBL" id="KFK29342.1"/>
    </source>
</evidence>
<reference evidence="2" key="1">
    <citation type="journal article" date="2015" name="Nat. Plants">
        <title>Genome expansion of Arabis alpina linked with retrotransposition and reduced symmetric DNA methylation.</title>
        <authorList>
            <person name="Willing E.M."/>
            <person name="Rawat V."/>
            <person name="Mandakova T."/>
            <person name="Maumus F."/>
            <person name="James G.V."/>
            <person name="Nordstroem K.J."/>
            <person name="Becker C."/>
            <person name="Warthmann N."/>
            <person name="Chica C."/>
            <person name="Szarzynska B."/>
            <person name="Zytnicki M."/>
            <person name="Albani M.C."/>
            <person name="Kiefer C."/>
            <person name="Bergonzi S."/>
            <person name="Castaings L."/>
            <person name="Mateos J.L."/>
            <person name="Berns M.C."/>
            <person name="Bujdoso N."/>
            <person name="Piofczyk T."/>
            <person name="de Lorenzo L."/>
            <person name="Barrero-Sicilia C."/>
            <person name="Mateos I."/>
            <person name="Piednoel M."/>
            <person name="Hagmann J."/>
            <person name="Chen-Min-Tao R."/>
            <person name="Iglesias-Fernandez R."/>
            <person name="Schuster S.C."/>
            <person name="Alonso-Blanco C."/>
            <person name="Roudier F."/>
            <person name="Carbonero P."/>
            <person name="Paz-Ares J."/>
            <person name="Davis S.J."/>
            <person name="Pecinka A."/>
            <person name="Quesneville H."/>
            <person name="Colot V."/>
            <person name="Lysak M.A."/>
            <person name="Weigel D."/>
            <person name="Coupland G."/>
            <person name="Schneeberger K."/>
        </authorList>
    </citation>
    <scope>NUCLEOTIDE SEQUENCE [LARGE SCALE GENOMIC DNA]</scope>
    <source>
        <strain evidence="2">cv. Pajares</strain>
    </source>
</reference>
<sequence length="95" mass="10660">MAALTNGIDGVFVTPRTVTNVELIMRHNGVYVMHLLGYYARGFLLPRNVFQPHAIQELLLVSVILQSQLQAQFSGNMVMQILGQHRGCFFPCCSH</sequence>
<evidence type="ECO:0000313" key="2">
    <source>
        <dbReference type="Proteomes" id="UP000029120"/>
    </source>
</evidence>